<organism evidence="2 3">
    <name type="scientific">Escallonia herrerae</name>
    <dbReference type="NCBI Taxonomy" id="1293975"/>
    <lineage>
        <taxon>Eukaryota</taxon>
        <taxon>Viridiplantae</taxon>
        <taxon>Streptophyta</taxon>
        <taxon>Embryophyta</taxon>
        <taxon>Tracheophyta</taxon>
        <taxon>Spermatophyta</taxon>
        <taxon>Magnoliopsida</taxon>
        <taxon>eudicotyledons</taxon>
        <taxon>Gunneridae</taxon>
        <taxon>Pentapetalae</taxon>
        <taxon>asterids</taxon>
        <taxon>campanulids</taxon>
        <taxon>Escalloniales</taxon>
        <taxon>Escalloniaceae</taxon>
        <taxon>Escallonia</taxon>
    </lineage>
</organism>
<evidence type="ECO:0000259" key="1">
    <source>
        <dbReference type="Pfam" id="PF01396"/>
    </source>
</evidence>
<sequence>MASIIYELWKPYLRAMMECDMKAVSIGTKRKTEARLKKVKLLEAMSVFFDRSNRSGGYEQATVGDVVRLCGLCQEADMVLRKKPDGNFMVGCLNYPQCRNAIWLPGSILEASITTNVCNACTPG</sequence>
<dbReference type="Pfam" id="PF01396">
    <property type="entry name" value="Zn_ribbon_Top1"/>
    <property type="match status" value="1"/>
</dbReference>
<dbReference type="GO" id="GO:0006265">
    <property type="term" value="P:DNA topological change"/>
    <property type="evidence" value="ECO:0007669"/>
    <property type="project" value="InterPro"/>
</dbReference>
<dbReference type="InterPro" id="IPR013498">
    <property type="entry name" value="Topo_IA_Znf"/>
</dbReference>
<evidence type="ECO:0000313" key="2">
    <source>
        <dbReference type="EMBL" id="KAK3036186.1"/>
    </source>
</evidence>
<accession>A0AA88WXN2</accession>
<evidence type="ECO:0000313" key="3">
    <source>
        <dbReference type="Proteomes" id="UP001188597"/>
    </source>
</evidence>
<dbReference type="AlphaFoldDB" id="A0AA88WXN2"/>
<protein>
    <recommendedName>
        <fullName evidence="1">DNA topoisomerase type IA zn finger domain-containing protein</fullName>
    </recommendedName>
</protein>
<dbReference type="GO" id="GO:0003916">
    <property type="term" value="F:DNA topoisomerase activity"/>
    <property type="evidence" value="ECO:0007669"/>
    <property type="project" value="InterPro"/>
</dbReference>
<feature type="domain" description="DNA topoisomerase type IA zn finger" evidence="1">
    <location>
        <begin position="68"/>
        <end position="105"/>
    </location>
</feature>
<dbReference type="Gene3D" id="3.30.65.10">
    <property type="entry name" value="Bacterial Topoisomerase I, domain 1"/>
    <property type="match status" value="1"/>
</dbReference>
<gene>
    <name evidence="2" type="ORF">RJ639_030256</name>
</gene>
<reference evidence="2" key="1">
    <citation type="submission" date="2022-12" db="EMBL/GenBank/DDBJ databases">
        <title>Draft genome assemblies for two species of Escallonia (Escalloniales).</title>
        <authorList>
            <person name="Chanderbali A."/>
            <person name="Dervinis C."/>
            <person name="Anghel I."/>
            <person name="Soltis D."/>
            <person name="Soltis P."/>
            <person name="Zapata F."/>
        </authorList>
    </citation>
    <scope>NUCLEOTIDE SEQUENCE</scope>
    <source>
        <strain evidence="2">UCBG64.0493</strain>
        <tissue evidence="2">Leaf</tissue>
    </source>
</reference>
<name>A0AA88WXN2_9ASTE</name>
<comment type="caution">
    <text evidence="2">The sequence shown here is derived from an EMBL/GenBank/DDBJ whole genome shotgun (WGS) entry which is preliminary data.</text>
</comment>
<keyword evidence="3" id="KW-1185">Reference proteome</keyword>
<dbReference type="GO" id="GO:0003677">
    <property type="term" value="F:DNA binding"/>
    <property type="evidence" value="ECO:0007669"/>
    <property type="project" value="InterPro"/>
</dbReference>
<proteinExistence type="predicted"/>
<dbReference type="Proteomes" id="UP001188597">
    <property type="component" value="Unassembled WGS sequence"/>
</dbReference>
<dbReference type="EMBL" id="JAVXUP010000155">
    <property type="protein sequence ID" value="KAK3036186.1"/>
    <property type="molecule type" value="Genomic_DNA"/>
</dbReference>
<dbReference type="GO" id="GO:0005694">
    <property type="term" value="C:chromosome"/>
    <property type="evidence" value="ECO:0007669"/>
    <property type="project" value="InterPro"/>
</dbReference>